<proteinExistence type="predicted"/>
<keyword evidence="2" id="KW-1185">Reference proteome</keyword>
<name>A0A6A4H0Y5_9AGAR</name>
<sequence>MLLLLLRRFSFSWHSPCPSNLGTEHKQMGRYSIIWCMIAEHCIHLRDTVTFLPSASEAILSPFLSFVCTSADCASRSGTKPSFAHILASHGPTDATHLVGFGLMVTLASIRDRFTCHLSIQPCNQPLSVMVLRAPLRLLLIGCLELM</sequence>
<protein>
    <submittedName>
        <fullName evidence="1">Uncharacterized protein</fullName>
    </submittedName>
</protein>
<dbReference type="EMBL" id="ML769609">
    <property type="protein sequence ID" value="KAE9391919.1"/>
    <property type="molecule type" value="Genomic_DNA"/>
</dbReference>
<reference evidence="1" key="1">
    <citation type="journal article" date="2019" name="Environ. Microbiol.">
        <title>Fungal ecological strategies reflected in gene transcription - a case study of two litter decomposers.</title>
        <authorList>
            <person name="Barbi F."/>
            <person name="Kohler A."/>
            <person name="Barry K."/>
            <person name="Baskaran P."/>
            <person name="Daum C."/>
            <person name="Fauchery L."/>
            <person name="Ihrmark K."/>
            <person name="Kuo A."/>
            <person name="LaButti K."/>
            <person name="Lipzen A."/>
            <person name="Morin E."/>
            <person name="Grigoriev I.V."/>
            <person name="Henrissat B."/>
            <person name="Lindahl B."/>
            <person name="Martin F."/>
        </authorList>
    </citation>
    <scope>NUCLEOTIDE SEQUENCE</scope>
    <source>
        <strain evidence="1">JB14</strain>
    </source>
</reference>
<accession>A0A6A4H0Y5</accession>
<gene>
    <name evidence="1" type="ORF">BT96DRAFT_290970</name>
</gene>
<dbReference type="AlphaFoldDB" id="A0A6A4H0Y5"/>
<evidence type="ECO:0000313" key="1">
    <source>
        <dbReference type="EMBL" id="KAE9391919.1"/>
    </source>
</evidence>
<evidence type="ECO:0000313" key="2">
    <source>
        <dbReference type="Proteomes" id="UP000799118"/>
    </source>
</evidence>
<dbReference type="Proteomes" id="UP000799118">
    <property type="component" value="Unassembled WGS sequence"/>
</dbReference>
<organism evidence="1 2">
    <name type="scientific">Gymnopus androsaceus JB14</name>
    <dbReference type="NCBI Taxonomy" id="1447944"/>
    <lineage>
        <taxon>Eukaryota</taxon>
        <taxon>Fungi</taxon>
        <taxon>Dikarya</taxon>
        <taxon>Basidiomycota</taxon>
        <taxon>Agaricomycotina</taxon>
        <taxon>Agaricomycetes</taxon>
        <taxon>Agaricomycetidae</taxon>
        <taxon>Agaricales</taxon>
        <taxon>Marasmiineae</taxon>
        <taxon>Omphalotaceae</taxon>
        <taxon>Gymnopus</taxon>
    </lineage>
</organism>